<keyword evidence="1 4" id="KW-0378">Hydrolase</keyword>
<evidence type="ECO:0000256" key="4">
    <source>
        <dbReference type="PROSITE-ProRule" id="PRU01161"/>
    </source>
</evidence>
<organism evidence="6 7">
    <name type="scientific">Rhodoblastus acidophilus</name>
    <name type="common">Rhodopseudomonas acidophila</name>
    <dbReference type="NCBI Taxonomy" id="1074"/>
    <lineage>
        <taxon>Bacteria</taxon>
        <taxon>Pseudomonadati</taxon>
        <taxon>Pseudomonadota</taxon>
        <taxon>Alphaproteobacteria</taxon>
        <taxon>Hyphomicrobiales</taxon>
        <taxon>Rhodoblastaceae</taxon>
        <taxon>Rhodoblastus</taxon>
    </lineage>
</organism>
<feature type="active site" description="Proton acceptor" evidence="4">
    <location>
        <position position="219"/>
    </location>
</feature>
<dbReference type="SUPFAM" id="SSF52151">
    <property type="entry name" value="FabD/lysophospholipase-like"/>
    <property type="match status" value="1"/>
</dbReference>
<dbReference type="PANTHER" id="PTHR14226">
    <property type="entry name" value="NEUROPATHY TARGET ESTERASE/SWISS CHEESE D.MELANOGASTER"/>
    <property type="match status" value="1"/>
</dbReference>
<comment type="caution">
    <text evidence="4">Lacks conserved residue(s) required for the propagation of feature annotation.</text>
</comment>
<sequence length="400" mass="43332">MEGAVNRDLKGVALAGGGPIGGIYEVGALAALDEALVGLDLTGCDIFVGVSSGAFVAAGLANGITPRDMHRKFIESEEADDPFEPEILLQPAFQEFGRRLASLPGLLALAMQSYLNGAPPHGFAESLQQLGRALPAGMFDNEAVGAYLARLFSAQGRVNDFRRLPNKLFIVATDLDSCSATPFGARGLDDVPISRAVQASSALPGLYPPVEINGRHYVDGALMKTLHASVALAEGAKLLICVNPLTPIDADAVARKTHRSRVSLAARGLPSVMSQTFRALIHSRMRVGMERYSKTYPDADVILFEPARDDAEMFFTNVFSYSSRHRLAEHAYQRTREELRRRADELDVVLARHGVSLDRACLADESRTLSRRRRAPRRAGLKQAASQLGNALDTLERALR</sequence>
<evidence type="ECO:0000256" key="2">
    <source>
        <dbReference type="ARBA" id="ARBA00022963"/>
    </source>
</evidence>
<dbReference type="PROSITE" id="PS51635">
    <property type="entry name" value="PNPLA"/>
    <property type="match status" value="1"/>
</dbReference>
<comment type="caution">
    <text evidence="6">The sequence shown here is derived from an EMBL/GenBank/DDBJ whole genome shotgun (WGS) entry which is preliminary data.</text>
</comment>
<gene>
    <name evidence="6" type="ORF">GJ654_03405</name>
</gene>
<proteinExistence type="predicted"/>
<dbReference type="InterPro" id="IPR002641">
    <property type="entry name" value="PNPLA_dom"/>
</dbReference>
<evidence type="ECO:0000256" key="1">
    <source>
        <dbReference type="ARBA" id="ARBA00022801"/>
    </source>
</evidence>
<dbReference type="InterPro" id="IPR050301">
    <property type="entry name" value="NTE"/>
</dbReference>
<feature type="domain" description="PNPLA" evidence="5">
    <location>
        <begin position="13"/>
        <end position="232"/>
    </location>
</feature>
<dbReference type="GO" id="GO:0016042">
    <property type="term" value="P:lipid catabolic process"/>
    <property type="evidence" value="ECO:0007669"/>
    <property type="project" value="UniProtKB-UniRule"/>
</dbReference>
<dbReference type="GO" id="GO:0016787">
    <property type="term" value="F:hydrolase activity"/>
    <property type="evidence" value="ECO:0007669"/>
    <property type="project" value="UniProtKB-UniRule"/>
</dbReference>
<dbReference type="Proteomes" id="UP000439113">
    <property type="component" value="Unassembled WGS sequence"/>
</dbReference>
<evidence type="ECO:0000313" key="7">
    <source>
        <dbReference type="Proteomes" id="UP000439113"/>
    </source>
</evidence>
<reference evidence="6 7" key="1">
    <citation type="submission" date="2019-11" db="EMBL/GenBank/DDBJ databases">
        <title>Whole-genome sequence of a Rhodoblastus acidophilus DSM 142.</title>
        <authorList>
            <person name="Kyndt J.A."/>
            <person name="Meyer T.E."/>
        </authorList>
    </citation>
    <scope>NUCLEOTIDE SEQUENCE [LARGE SCALE GENOMIC DNA]</scope>
    <source>
        <strain evidence="6 7">DSM 142</strain>
    </source>
</reference>
<accession>A0A6N8DIB1</accession>
<evidence type="ECO:0000256" key="3">
    <source>
        <dbReference type="ARBA" id="ARBA00023098"/>
    </source>
</evidence>
<protein>
    <submittedName>
        <fullName evidence="6">Patatin family protein</fullName>
    </submittedName>
</protein>
<dbReference type="EMBL" id="WNKS01000002">
    <property type="protein sequence ID" value="MTV30037.1"/>
    <property type="molecule type" value="Genomic_DNA"/>
</dbReference>
<keyword evidence="3 4" id="KW-0443">Lipid metabolism</keyword>
<dbReference type="AlphaFoldDB" id="A0A6N8DIB1"/>
<feature type="active site" description="Nucleophile" evidence="4">
    <location>
        <position position="51"/>
    </location>
</feature>
<dbReference type="OrthoDB" id="5290098at2"/>
<dbReference type="Gene3D" id="3.40.1090.10">
    <property type="entry name" value="Cytosolic phospholipase A2 catalytic domain"/>
    <property type="match status" value="2"/>
</dbReference>
<feature type="short sequence motif" description="DGA/G" evidence="4">
    <location>
        <begin position="219"/>
        <end position="221"/>
    </location>
</feature>
<name>A0A6N8DIB1_RHOAC</name>
<dbReference type="InterPro" id="IPR016035">
    <property type="entry name" value="Acyl_Trfase/lysoPLipase"/>
</dbReference>
<dbReference type="PANTHER" id="PTHR14226:SF57">
    <property type="entry name" value="BLR7027 PROTEIN"/>
    <property type="match status" value="1"/>
</dbReference>
<keyword evidence="2 4" id="KW-0442">Lipid degradation</keyword>
<feature type="short sequence motif" description="GXSXG" evidence="4">
    <location>
        <begin position="49"/>
        <end position="53"/>
    </location>
</feature>
<evidence type="ECO:0000259" key="5">
    <source>
        <dbReference type="PROSITE" id="PS51635"/>
    </source>
</evidence>
<evidence type="ECO:0000313" key="6">
    <source>
        <dbReference type="EMBL" id="MTV30037.1"/>
    </source>
</evidence>
<dbReference type="Pfam" id="PF01734">
    <property type="entry name" value="Patatin"/>
    <property type="match status" value="1"/>
</dbReference>